<protein>
    <submittedName>
        <fullName evidence="2">Uncharacterized protein</fullName>
    </submittedName>
</protein>
<evidence type="ECO:0000256" key="1">
    <source>
        <dbReference type="SAM" id="MobiDB-lite"/>
    </source>
</evidence>
<evidence type="ECO:0000313" key="3">
    <source>
        <dbReference type="Proteomes" id="UP000076154"/>
    </source>
</evidence>
<proteinExistence type="predicted"/>
<comment type="caution">
    <text evidence="2">The sequence shown here is derived from an EMBL/GenBank/DDBJ whole genome shotgun (WGS) entry which is preliminary data.</text>
</comment>
<dbReference type="EMBL" id="LUEZ02000080">
    <property type="protein sequence ID" value="RDB19452.1"/>
    <property type="molecule type" value="Genomic_DNA"/>
</dbReference>
<dbReference type="InParanoid" id="A0A369JDP2"/>
<keyword evidence="3" id="KW-1185">Reference proteome</keyword>
<organism evidence="2 3">
    <name type="scientific">Hypsizygus marmoreus</name>
    <name type="common">White beech mushroom</name>
    <name type="synonym">Agaricus marmoreus</name>
    <dbReference type="NCBI Taxonomy" id="39966"/>
    <lineage>
        <taxon>Eukaryota</taxon>
        <taxon>Fungi</taxon>
        <taxon>Dikarya</taxon>
        <taxon>Basidiomycota</taxon>
        <taxon>Agaricomycotina</taxon>
        <taxon>Agaricomycetes</taxon>
        <taxon>Agaricomycetidae</taxon>
        <taxon>Agaricales</taxon>
        <taxon>Tricholomatineae</taxon>
        <taxon>Lyophyllaceae</taxon>
        <taxon>Hypsizygus</taxon>
    </lineage>
</organism>
<dbReference type="OrthoDB" id="3365698at2759"/>
<dbReference type="Proteomes" id="UP000076154">
    <property type="component" value="Unassembled WGS sequence"/>
</dbReference>
<sequence>MNVITPKLPYKNSKSSPVSSLSCSPDVPDVLPVSINSLPAELLLSIFTDVYMDSRVDGNGPHGHKPRTISNLAWINGPVVNTASDSESEMEETEENSYLWRRKSAATEYIGTWKKEHLYDPNTLFPYTLSFVCRRWRALAETVPAFWTRLVIYVDCQPTSLSDIQSQLDVTCDLPLEVTVRRRPDTYSAADPEEYLRCRHVIELLMPHVRRFRMFTFDVISSSSLPSLSDDFHGAAPSCGFCGSNAVLMMV</sequence>
<dbReference type="AlphaFoldDB" id="A0A369JDP2"/>
<feature type="region of interest" description="Disordered" evidence="1">
    <location>
        <begin position="1"/>
        <end position="21"/>
    </location>
</feature>
<name>A0A369JDP2_HYPMA</name>
<gene>
    <name evidence="2" type="ORF">Hypma_013617</name>
</gene>
<evidence type="ECO:0000313" key="2">
    <source>
        <dbReference type="EMBL" id="RDB19452.1"/>
    </source>
</evidence>
<reference evidence="2" key="1">
    <citation type="submission" date="2018-04" db="EMBL/GenBank/DDBJ databases">
        <title>Whole genome sequencing of Hypsizygus marmoreus.</title>
        <authorList>
            <person name="Choi I.-G."/>
            <person name="Min B."/>
            <person name="Kim J.-G."/>
            <person name="Kim S."/>
            <person name="Oh Y.-L."/>
            <person name="Kong W.-S."/>
            <person name="Park H."/>
            <person name="Jeong J."/>
            <person name="Song E.-S."/>
        </authorList>
    </citation>
    <scope>NUCLEOTIDE SEQUENCE [LARGE SCALE GENOMIC DNA]</scope>
    <source>
        <strain evidence="2">51987-8</strain>
    </source>
</reference>
<accession>A0A369JDP2</accession>